<feature type="binding site" evidence="6">
    <location>
        <position position="179"/>
    </location>
    <ligand>
        <name>Zn(2+)</name>
        <dbReference type="ChEBI" id="CHEBI:29105"/>
        <label>2</label>
    </ligand>
</feature>
<reference evidence="9" key="1">
    <citation type="journal article" date="2019" name="Microbiology">
        <title>Complete Genome Sequence of an Uncultured Bacterium of the Candidate Phylum Bipolaricaulota.</title>
        <authorList>
            <person name="Kadnikov V.V."/>
            <person name="Mardanov A.V."/>
            <person name="Beletsky A.V."/>
            <person name="Frank Y.A."/>
            <person name="Karnachuk O.V."/>
            <person name="Ravin N.V."/>
        </authorList>
    </citation>
    <scope>NUCLEOTIDE SEQUENCE [LARGE SCALE GENOMIC DNA]</scope>
</reference>
<feature type="binding site" evidence="6">
    <location>
        <position position="94"/>
    </location>
    <ligand>
        <name>substrate</name>
    </ligand>
</feature>
<dbReference type="UniPathway" id="UPA00070">
    <property type="reaction ID" value="UER00117"/>
</dbReference>
<keyword evidence="4 6" id="KW-0378">Hydrolase</keyword>
<gene>
    <name evidence="6" type="primary">pyrC</name>
    <name evidence="8" type="ORF">SYNTR_1076</name>
</gene>
<dbReference type="AlphaFoldDB" id="A0A6I6DBJ9"/>
<dbReference type="PANTHER" id="PTHR43668:SF2">
    <property type="entry name" value="ALLANTOINASE"/>
    <property type="match status" value="1"/>
</dbReference>
<feature type="binding site" evidence="6">
    <location>
        <begin position="62"/>
        <end position="64"/>
    </location>
    <ligand>
        <name>substrate</name>
    </ligand>
</feature>
<evidence type="ECO:0000256" key="2">
    <source>
        <dbReference type="ARBA" id="ARBA00010286"/>
    </source>
</evidence>
<dbReference type="HAMAP" id="MF_00220_B">
    <property type="entry name" value="PyrC_classI_B"/>
    <property type="match status" value="1"/>
</dbReference>
<keyword evidence="5 6" id="KW-0665">Pyrimidine biosynthesis</keyword>
<evidence type="ECO:0000259" key="7">
    <source>
        <dbReference type="Pfam" id="PF12890"/>
    </source>
</evidence>
<comment type="pathway">
    <text evidence="6">Pyrimidine metabolism; UMP biosynthesis via de novo pathway; (S)-dihydroorotate from bicarbonate: step 3/3.</text>
</comment>
<comment type="caution">
    <text evidence="6">Lacks conserved residue(s) required for the propagation of feature annotation.</text>
</comment>
<dbReference type="InterPro" id="IPR011059">
    <property type="entry name" value="Metal-dep_hydrolase_composite"/>
</dbReference>
<dbReference type="SUPFAM" id="SSF51338">
    <property type="entry name" value="Composite domain of metallo-dependent hydrolases"/>
    <property type="match status" value="1"/>
</dbReference>
<dbReference type="Pfam" id="PF12890">
    <property type="entry name" value="DHOase"/>
    <property type="match status" value="1"/>
</dbReference>
<feature type="binding site" evidence="6">
    <location>
        <position position="309"/>
    </location>
    <ligand>
        <name>substrate</name>
    </ligand>
</feature>
<keyword evidence="6" id="KW-0862">Zinc</keyword>
<feature type="active site" evidence="6">
    <location>
        <position position="305"/>
    </location>
</feature>
<comment type="catalytic activity">
    <reaction evidence="6">
        <text>(S)-dihydroorotate + H2O = N-carbamoyl-L-aspartate + H(+)</text>
        <dbReference type="Rhea" id="RHEA:24296"/>
        <dbReference type="ChEBI" id="CHEBI:15377"/>
        <dbReference type="ChEBI" id="CHEBI:15378"/>
        <dbReference type="ChEBI" id="CHEBI:30864"/>
        <dbReference type="ChEBI" id="CHEBI:32814"/>
        <dbReference type="EC" id="3.5.2.3"/>
    </reaction>
</comment>
<evidence type="ECO:0000313" key="8">
    <source>
        <dbReference type="EMBL" id="QGT99669.1"/>
    </source>
</evidence>
<dbReference type="CDD" id="cd01317">
    <property type="entry name" value="DHOase_IIa"/>
    <property type="match status" value="1"/>
</dbReference>
<dbReference type="PANTHER" id="PTHR43668">
    <property type="entry name" value="ALLANTOINASE"/>
    <property type="match status" value="1"/>
</dbReference>
<comment type="function">
    <text evidence="1 6">Catalyzes the reversible cyclization of carbamoyl aspartate to dihydroorotate.</text>
</comment>
<evidence type="ECO:0000256" key="6">
    <source>
        <dbReference type="HAMAP-Rule" id="MF_00220"/>
    </source>
</evidence>
<dbReference type="Proteomes" id="UP000426444">
    <property type="component" value="Chromosome"/>
</dbReference>
<feature type="binding site" evidence="6">
    <location>
        <begin position="323"/>
        <end position="324"/>
    </location>
    <ligand>
        <name>substrate</name>
    </ligand>
</feature>
<organism evidence="8 9">
    <name type="scientific">Candidatus Syntrophocurvum alkaliphilum</name>
    <dbReference type="NCBI Taxonomy" id="2293317"/>
    <lineage>
        <taxon>Bacteria</taxon>
        <taxon>Bacillati</taxon>
        <taxon>Bacillota</taxon>
        <taxon>Clostridia</taxon>
        <taxon>Eubacteriales</taxon>
        <taxon>Syntrophomonadaceae</taxon>
        <taxon>Candidatus Syntrophocurvum</taxon>
    </lineage>
</organism>
<dbReference type="GO" id="GO:0006145">
    <property type="term" value="P:purine nucleobase catabolic process"/>
    <property type="evidence" value="ECO:0007669"/>
    <property type="project" value="TreeGrafter"/>
</dbReference>
<evidence type="ECO:0000256" key="4">
    <source>
        <dbReference type="ARBA" id="ARBA00022801"/>
    </source>
</evidence>
<feature type="binding site" evidence="6">
    <location>
        <position position="62"/>
    </location>
    <ligand>
        <name>Zn(2+)</name>
        <dbReference type="ChEBI" id="CHEBI:29105"/>
        <label>1</label>
    </ligand>
</feature>
<dbReference type="GO" id="GO:0004038">
    <property type="term" value="F:allantoinase activity"/>
    <property type="evidence" value="ECO:0007669"/>
    <property type="project" value="TreeGrafter"/>
</dbReference>
<feature type="binding site" evidence="6">
    <location>
        <position position="60"/>
    </location>
    <ligand>
        <name>Zn(2+)</name>
        <dbReference type="ChEBI" id="CHEBI:29105"/>
        <label>1</label>
    </ligand>
</feature>
<dbReference type="GO" id="GO:0008270">
    <property type="term" value="F:zinc ion binding"/>
    <property type="evidence" value="ECO:0007669"/>
    <property type="project" value="UniProtKB-UniRule"/>
</dbReference>
<accession>A0A6I6DBJ9</accession>
<dbReference type="InterPro" id="IPR050138">
    <property type="entry name" value="DHOase/Allantoinase_Hydrolase"/>
</dbReference>
<evidence type="ECO:0000313" key="9">
    <source>
        <dbReference type="Proteomes" id="UP000426444"/>
    </source>
</evidence>
<dbReference type="InterPro" id="IPR032466">
    <property type="entry name" value="Metal_Hydrolase"/>
</dbReference>
<dbReference type="InterPro" id="IPR024403">
    <property type="entry name" value="DHOase_cat"/>
</dbReference>
<feature type="binding site" evidence="6">
    <location>
        <position position="305"/>
    </location>
    <ligand>
        <name>Zn(2+)</name>
        <dbReference type="ChEBI" id="CHEBI:29105"/>
        <label>1</label>
    </ligand>
</feature>
<dbReference type="Gene3D" id="2.30.40.10">
    <property type="entry name" value="Urease, subunit C, domain 1"/>
    <property type="match status" value="1"/>
</dbReference>
<keyword evidence="3 6" id="KW-0479">Metal-binding</keyword>
<keyword evidence="9" id="KW-1185">Reference proteome</keyword>
<dbReference type="EC" id="3.5.2.3" evidence="6"/>
<feature type="binding site" evidence="6">
    <location>
        <position position="232"/>
    </location>
    <ligand>
        <name>Zn(2+)</name>
        <dbReference type="ChEBI" id="CHEBI:29105"/>
        <label>2</label>
    </ligand>
</feature>
<dbReference type="PROSITE" id="PS00482">
    <property type="entry name" value="DIHYDROOROTASE_1"/>
    <property type="match status" value="1"/>
</dbReference>
<dbReference type="GO" id="GO:0005737">
    <property type="term" value="C:cytoplasm"/>
    <property type="evidence" value="ECO:0007669"/>
    <property type="project" value="TreeGrafter"/>
</dbReference>
<dbReference type="KEGG" id="salq:SYNTR_1076"/>
<comment type="cofactor">
    <cofactor evidence="6">
        <name>Zn(2+)</name>
        <dbReference type="ChEBI" id="CHEBI:29105"/>
    </cofactor>
    <text evidence="6">Binds 2 Zn(2+) ions per subunit.</text>
</comment>
<dbReference type="NCBIfam" id="TIGR00857">
    <property type="entry name" value="pyrC_multi"/>
    <property type="match status" value="1"/>
</dbReference>
<comment type="similarity">
    <text evidence="2 6">Belongs to the metallo-dependent hydrolases superfamily. DHOase family. Class I DHOase subfamily.</text>
</comment>
<dbReference type="GO" id="GO:0044205">
    <property type="term" value="P:'de novo' UMP biosynthetic process"/>
    <property type="evidence" value="ECO:0007669"/>
    <property type="project" value="UniProtKB-UniRule"/>
</dbReference>
<feature type="binding site" evidence="6">
    <location>
        <position position="152"/>
    </location>
    <ligand>
        <name>Zn(2+)</name>
        <dbReference type="ChEBI" id="CHEBI:29105"/>
        <label>1</label>
    </ligand>
</feature>
<dbReference type="SUPFAM" id="SSF51556">
    <property type="entry name" value="Metallo-dependent hydrolases"/>
    <property type="match status" value="1"/>
</dbReference>
<evidence type="ECO:0000256" key="5">
    <source>
        <dbReference type="ARBA" id="ARBA00022975"/>
    </source>
</evidence>
<feature type="domain" description="Dihydroorotase catalytic" evidence="7">
    <location>
        <begin position="50"/>
        <end position="236"/>
    </location>
</feature>
<sequence length="428" mass="46263">MKLLIKGGKVLDPINNIDDVMDVLITDGKITTVQKNINDNEAEIIDATDKIVCPGFIDLHVHFREPGLEYKEDITSGSEAAAVGGFTTVCCMPNTNPAIDNGSVAVYIKDRADKTGLVNVFPIGSITKGQEGKELSPIAELISAGCVAISEDGHTVASSKIMRNALEYSKMFDLPVMCHCEDKQLSREGQMHEGYFSTIYGLTGIPAEAEDVIVARDIMLSRLTGAKVHFCHVSTKGAVELISQAKEEGLNVTCEVTPHHLILSDEIVGDYDTDTKVSPPLRSQEHIEALIEGIKDGTIDCIATDHAPHHFEGKDCEYDLADFGISGLETAIAVIMDKLVDNNIITITKMVELMAVEPASILGIDKGTLNEGNLADITIIDPELTKDVDTNNFYSKGKNTPFKGSTLKGWPIMTIVNGRIVAHDGVVI</sequence>
<proteinExistence type="inferred from homology"/>
<dbReference type="PROSITE" id="PS00483">
    <property type="entry name" value="DIHYDROOROTASE_2"/>
    <property type="match status" value="1"/>
</dbReference>
<feature type="binding site" evidence="6">
    <location>
        <position position="152"/>
    </location>
    <ligand>
        <name>Zn(2+)</name>
        <dbReference type="ChEBI" id="CHEBI:29105"/>
        <label>2</label>
    </ligand>
</feature>
<dbReference type="GO" id="GO:0004151">
    <property type="term" value="F:dihydroorotase activity"/>
    <property type="evidence" value="ECO:0007669"/>
    <property type="project" value="UniProtKB-UniRule"/>
</dbReference>
<name>A0A6I6DBJ9_9FIRM</name>
<evidence type="ECO:0000256" key="1">
    <source>
        <dbReference type="ARBA" id="ARBA00002368"/>
    </source>
</evidence>
<dbReference type="EMBL" id="CP046457">
    <property type="protein sequence ID" value="QGT99669.1"/>
    <property type="molecule type" value="Genomic_DNA"/>
</dbReference>
<dbReference type="RefSeq" id="WP_156203544.1">
    <property type="nucleotide sequence ID" value="NZ_CP046457.1"/>
</dbReference>
<protein>
    <recommendedName>
        <fullName evidence="6">Dihydroorotase</fullName>
        <shortName evidence="6">DHOase</shortName>
        <ecNumber evidence="6">3.5.2.3</ecNumber>
    </recommendedName>
</protein>
<dbReference type="InterPro" id="IPR004722">
    <property type="entry name" value="DHOase"/>
</dbReference>
<dbReference type="Gene3D" id="3.20.20.140">
    <property type="entry name" value="Metal-dependent hydrolases"/>
    <property type="match status" value="1"/>
</dbReference>
<dbReference type="InterPro" id="IPR002195">
    <property type="entry name" value="Dihydroorotase_CS"/>
</dbReference>
<evidence type="ECO:0000256" key="3">
    <source>
        <dbReference type="ARBA" id="ARBA00022723"/>
    </source>
</evidence>
<dbReference type="OrthoDB" id="9765462at2"/>